<dbReference type="AlphaFoldDB" id="A0A1M6AFI1"/>
<evidence type="ECO:0000259" key="8">
    <source>
        <dbReference type="Pfam" id="PF04239"/>
    </source>
</evidence>
<evidence type="ECO:0000256" key="6">
    <source>
        <dbReference type="ARBA" id="ARBA00023136"/>
    </source>
</evidence>
<name>A0A1M6AFI1_9BURK</name>
<keyword evidence="10" id="KW-1185">Reference proteome</keyword>
<dbReference type="PANTHER" id="PTHR34582:SF6">
    <property type="entry name" value="UPF0702 TRANSMEMBRANE PROTEIN YCAP"/>
    <property type="match status" value="1"/>
</dbReference>
<comment type="similarity">
    <text evidence="2">Belongs to the UPF0702 family.</text>
</comment>
<dbReference type="Gene3D" id="3.30.240.20">
    <property type="entry name" value="bsu07140 like domains"/>
    <property type="match status" value="1"/>
</dbReference>
<feature type="transmembrane region" description="Helical" evidence="7">
    <location>
        <begin position="18"/>
        <end position="37"/>
    </location>
</feature>
<evidence type="ECO:0000256" key="7">
    <source>
        <dbReference type="SAM" id="Phobius"/>
    </source>
</evidence>
<dbReference type="Proteomes" id="UP000184226">
    <property type="component" value="Unassembled WGS sequence"/>
</dbReference>
<evidence type="ECO:0000256" key="4">
    <source>
        <dbReference type="ARBA" id="ARBA00022692"/>
    </source>
</evidence>
<dbReference type="InterPro" id="IPR007353">
    <property type="entry name" value="DUF421"/>
</dbReference>
<feature type="domain" description="YetF C-terminal" evidence="8">
    <location>
        <begin position="98"/>
        <end position="161"/>
    </location>
</feature>
<dbReference type="RefSeq" id="WP_073109610.1">
    <property type="nucleotide sequence ID" value="NZ_FQXE01000022.1"/>
</dbReference>
<dbReference type="STRING" id="658167.SAMN04488135_12210"/>
<feature type="transmembrane region" description="Helical" evidence="7">
    <location>
        <begin position="75"/>
        <end position="95"/>
    </location>
</feature>
<sequence length="164" mass="18468">MDVEWSSLFELTMPPLEIVVRGTLVYWFIFLLLRMAGRRDLGSIGISGILLLVLIADAAQNAMAADYKSVGEGMILIATLVFWSVAVDRVSYYVPATRPLLAPQRICLIKDGVMQRRGMRKEYVTEDELMAELRLQGIDDIAQVRRAYIEEAGDVSVLRYAKKP</sequence>
<dbReference type="GO" id="GO:0005886">
    <property type="term" value="C:plasma membrane"/>
    <property type="evidence" value="ECO:0007669"/>
    <property type="project" value="UniProtKB-SubCell"/>
</dbReference>
<keyword evidence="5 7" id="KW-1133">Transmembrane helix</keyword>
<protein>
    <recommendedName>
        <fullName evidence="8">YetF C-terminal domain-containing protein</fullName>
    </recommendedName>
</protein>
<keyword evidence="3" id="KW-1003">Cell membrane</keyword>
<dbReference type="Pfam" id="PF04239">
    <property type="entry name" value="DUF421"/>
    <property type="match status" value="1"/>
</dbReference>
<dbReference type="PANTHER" id="PTHR34582">
    <property type="entry name" value="UPF0702 TRANSMEMBRANE PROTEIN YCAP"/>
    <property type="match status" value="1"/>
</dbReference>
<evidence type="ECO:0000256" key="3">
    <source>
        <dbReference type="ARBA" id="ARBA00022475"/>
    </source>
</evidence>
<feature type="transmembrane region" description="Helical" evidence="7">
    <location>
        <begin position="44"/>
        <end position="63"/>
    </location>
</feature>
<evidence type="ECO:0000313" key="10">
    <source>
        <dbReference type="Proteomes" id="UP000184226"/>
    </source>
</evidence>
<evidence type="ECO:0000256" key="1">
    <source>
        <dbReference type="ARBA" id="ARBA00004651"/>
    </source>
</evidence>
<evidence type="ECO:0000256" key="5">
    <source>
        <dbReference type="ARBA" id="ARBA00022989"/>
    </source>
</evidence>
<dbReference type="OrthoDB" id="8617494at2"/>
<keyword evidence="6 7" id="KW-0472">Membrane</keyword>
<organism evidence="9 10">
    <name type="scientific">Pollutimonas bauzanensis</name>
    <dbReference type="NCBI Taxonomy" id="658167"/>
    <lineage>
        <taxon>Bacteria</taxon>
        <taxon>Pseudomonadati</taxon>
        <taxon>Pseudomonadota</taxon>
        <taxon>Betaproteobacteria</taxon>
        <taxon>Burkholderiales</taxon>
        <taxon>Alcaligenaceae</taxon>
        <taxon>Pollutimonas</taxon>
    </lineage>
</organism>
<proteinExistence type="inferred from homology"/>
<dbReference type="EMBL" id="FQXE01000022">
    <property type="protein sequence ID" value="SHI35225.1"/>
    <property type="molecule type" value="Genomic_DNA"/>
</dbReference>
<gene>
    <name evidence="9" type="ORF">SAMN04488135_12210</name>
</gene>
<evidence type="ECO:0000256" key="2">
    <source>
        <dbReference type="ARBA" id="ARBA00006448"/>
    </source>
</evidence>
<comment type="subcellular location">
    <subcellularLocation>
        <location evidence="1">Cell membrane</location>
        <topology evidence="1">Multi-pass membrane protein</topology>
    </subcellularLocation>
</comment>
<dbReference type="InterPro" id="IPR023090">
    <property type="entry name" value="UPF0702_alpha/beta_dom_sf"/>
</dbReference>
<accession>A0A1M6AFI1</accession>
<keyword evidence="4 7" id="KW-0812">Transmembrane</keyword>
<reference evidence="9 10" key="1">
    <citation type="submission" date="2016-11" db="EMBL/GenBank/DDBJ databases">
        <authorList>
            <person name="Jaros S."/>
            <person name="Januszkiewicz K."/>
            <person name="Wedrychowicz H."/>
        </authorList>
    </citation>
    <scope>NUCLEOTIDE SEQUENCE [LARGE SCALE GENOMIC DNA]</scope>
    <source>
        <strain evidence="9 10">CGMCC 1.10190</strain>
    </source>
</reference>
<evidence type="ECO:0000313" key="9">
    <source>
        <dbReference type="EMBL" id="SHI35225.1"/>
    </source>
</evidence>